<organism evidence="1 2">
    <name type="scientific">Persea americana</name>
    <name type="common">Avocado</name>
    <dbReference type="NCBI Taxonomy" id="3435"/>
    <lineage>
        <taxon>Eukaryota</taxon>
        <taxon>Viridiplantae</taxon>
        <taxon>Streptophyta</taxon>
        <taxon>Embryophyta</taxon>
        <taxon>Tracheophyta</taxon>
        <taxon>Spermatophyta</taxon>
        <taxon>Magnoliopsida</taxon>
        <taxon>Magnoliidae</taxon>
        <taxon>Laurales</taxon>
        <taxon>Lauraceae</taxon>
        <taxon>Persea</taxon>
    </lineage>
</organism>
<evidence type="ECO:0000313" key="2">
    <source>
        <dbReference type="Proteomes" id="UP001234297"/>
    </source>
</evidence>
<dbReference type="Proteomes" id="UP001234297">
    <property type="component" value="Chromosome 4"/>
</dbReference>
<protein>
    <submittedName>
        <fullName evidence="1">Uncharacterized protein</fullName>
    </submittedName>
</protein>
<dbReference type="EMBL" id="CM056812">
    <property type="protein sequence ID" value="KAJ8617820.1"/>
    <property type="molecule type" value="Genomic_DNA"/>
</dbReference>
<reference evidence="1 2" key="1">
    <citation type="journal article" date="2022" name="Hortic Res">
        <title>A haplotype resolved chromosomal level avocado genome allows analysis of novel avocado genes.</title>
        <authorList>
            <person name="Nath O."/>
            <person name="Fletcher S.J."/>
            <person name="Hayward A."/>
            <person name="Shaw L.M."/>
            <person name="Masouleh A.K."/>
            <person name="Furtado A."/>
            <person name="Henry R.J."/>
            <person name="Mitter N."/>
        </authorList>
    </citation>
    <scope>NUCLEOTIDE SEQUENCE [LARGE SCALE GENOMIC DNA]</scope>
    <source>
        <strain evidence="2">cv. Hass</strain>
    </source>
</reference>
<evidence type="ECO:0000313" key="1">
    <source>
        <dbReference type="EMBL" id="KAJ8617820.1"/>
    </source>
</evidence>
<keyword evidence="2" id="KW-1185">Reference proteome</keyword>
<comment type="caution">
    <text evidence="1">The sequence shown here is derived from an EMBL/GenBank/DDBJ whole genome shotgun (WGS) entry which is preliminary data.</text>
</comment>
<gene>
    <name evidence="1" type="ORF">MRB53_014006</name>
</gene>
<name>A0ACC2K9N1_PERAE</name>
<sequence length="111" mass="12424">MLILFLISSCNACMCCANDSADADGLGNDDMGIRSTGILGLYPNTASNGFIPMDLLTELLKNILKFMQDLLQLTWDLNSLLFRDFLSHQDKHGKFSYLSILENLLEISLKF</sequence>
<proteinExistence type="predicted"/>
<accession>A0ACC2K9N1</accession>